<organism evidence="14 15">
    <name type="scientific">Candidatus Nealsonbacteria bacterium CG_4_10_14_0_8_um_filter_35_10</name>
    <dbReference type="NCBI Taxonomy" id="1974683"/>
    <lineage>
        <taxon>Bacteria</taxon>
        <taxon>Candidatus Nealsoniibacteriota</taxon>
    </lineage>
</organism>
<evidence type="ECO:0000259" key="13">
    <source>
        <dbReference type="PROSITE" id="PS52029"/>
    </source>
</evidence>
<evidence type="ECO:0000256" key="8">
    <source>
        <dbReference type="ARBA" id="ARBA00023316"/>
    </source>
</evidence>
<reference evidence="15" key="1">
    <citation type="submission" date="2017-09" db="EMBL/GenBank/DDBJ databases">
        <title>Depth-based differentiation of microbial function through sediment-hosted aquifers and enrichment of novel symbionts in the deep terrestrial subsurface.</title>
        <authorList>
            <person name="Probst A.J."/>
            <person name="Ladd B."/>
            <person name="Jarett J.K."/>
            <person name="Geller-Mcgrath D.E."/>
            <person name="Sieber C.M.K."/>
            <person name="Emerson J.B."/>
            <person name="Anantharaman K."/>
            <person name="Thomas B.C."/>
            <person name="Malmstrom R."/>
            <person name="Stieglmeier M."/>
            <person name="Klingl A."/>
            <person name="Woyke T."/>
            <person name="Ryan C.M."/>
            <person name="Banfield J.F."/>
        </authorList>
    </citation>
    <scope>NUCLEOTIDE SEQUENCE [LARGE SCALE GENOMIC DNA]</scope>
</reference>
<evidence type="ECO:0000256" key="11">
    <source>
        <dbReference type="PROSITE-ProRule" id="PRU01373"/>
    </source>
</evidence>
<dbReference type="EMBL" id="PFLX01000023">
    <property type="protein sequence ID" value="PIY90914.1"/>
    <property type="molecule type" value="Genomic_DNA"/>
</dbReference>
<feature type="binding site" evidence="10">
    <location>
        <position position="393"/>
    </location>
    <ligand>
        <name>substrate</name>
    </ligand>
</feature>
<dbReference type="Gene3D" id="2.40.440.10">
    <property type="entry name" value="L,D-transpeptidase catalytic domain-like"/>
    <property type="match status" value="1"/>
</dbReference>
<dbReference type="CDD" id="cd16913">
    <property type="entry name" value="YkuD_like"/>
    <property type="match status" value="1"/>
</dbReference>
<gene>
    <name evidence="14" type="ORF">COY72_00960</name>
</gene>
<dbReference type="PANTHER" id="PTHR21581">
    <property type="entry name" value="D-ALANYL-D-ALANINE CARBOXYPEPTIDASE"/>
    <property type="match status" value="1"/>
</dbReference>
<dbReference type="InterPro" id="IPR005490">
    <property type="entry name" value="LD_TPept_cat_dom"/>
</dbReference>
<evidence type="ECO:0000256" key="7">
    <source>
        <dbReference type="ARBA" id="ARBA00022984"/>
    </source>
</evidence>
<feature type="active site" description="Acyl-ester intermediate" evidence="9">
    <location>
        <position position="234"/>
    </location>
</feature>
<keyword evidence="3" id="KW-0808">Transferase</keyword>
<dbReference type="GO" id="GO:0006508">
    <property type="term" value="P:proteolysis"/>
    <property type="evidence" value="ECO:0007669"/>
    <property type="project" value="InterPro"/>
</dbReference>
<evidence type="ECO:0000256" key="4">
    <source>
        <dbReference type="ARBA" id="ARBA00022729"/>
    </source>
</evidence>
<dbReference type="GO" id="GO:0009252">
    <property type="term" value="P:peptidoglycan biosynthetic process"/>
    <property type="evidence" value="ECO:0007669"/>
    <property type="project" value="UniProtKB-UniPathway"/>
</dbReference>
<comment type="pathway">
    <text evidence="1 11">Cell wall biogenesis; peptidoglycan biosynthesis.</text>
</comment>
<feature type="active site" description="Proton acceptor" evidence="9">
    <location>
        <position position="237"/>
    </location>
</feature>
<dbReference type="InterPro" id="IPR001967">
    <property type="entry name" value="Peptidase_S11_N"/>
</dbReference>
<feature type="active site" description="Nucleophile" evidence="11">
    <location>
        <position position="162"/>
    </location>
</feature>
<dbReference type="SUPFAM" id="SSF56601">
    <property type="entry name" value="beta-lactamase/transpeptidase-like"/>
    <property type="match status" value="1"/>
</dbReference>
<sequence>MRKVEFALGILIICLLLSLLSFFIPKETIFESKFSQVPLFKENPIPEKKLPVYLETWEKIRNGFINSQEEFLEVNLQQMKIKVWVNGLLVKEVPILRKGDPQEWGGTAVGLYKAISKNRSSFSVVSEVYMPWSIRFYGKYYIHGEPYYPGGEKLQTEASGGCIQLSDQDAKTIFELTKEEMPVLVIDKEKENYQWPEAITEFPEISAKSYLVADLDSGFVFSEKDSQTQLPIASITKLMTASVVSENVDLRKSILVEKKMLEAYGSTKGLEAGKSFRVVELFYPLLIESSNDAAEVLSYFLGREKTIKLINEKAKSILMEKTNFTDPSGFDLKNVSTAQDLFYLGRYILNNRPLLFEIGKGKEVRSFGEIKFDIKKLWNKNVFINDPNFLGGKTGFLKESGQTALFIFRFGERNVSISLLNSENTEADTQKIYQWLGENYF</sequence>
<dbReference type="AlphaFoldDB" id="A0A2M7R7Y7"/>
<evidence type="ECO:0000256" key="1">
    <source>
        <dbReference type="ARBA" id="ARBA00004752"/>
    </source>
</evidence>
<dbReference type="InterPro" id="IPR038063">
    <property type="entry name" value="Transpep_catalytic_dom"/>
</dbReference>
<dbReference type="PRINTS" id="PR00725">
    <property type="entry name" value="DADACBPTASE1"/>
</dbReference>
<keyword evidence="8 11" id="KW-0961">Cell wall biogenesis/degradation</keyword>
<dbReference type="SUPFAM" id="SSF141523">
    <property type="entry name" value="L,D-transpeptidase catalytic domain-like"/>
    <property type="match status" value="1"/>
</dbReference>
<dbReference type="GO" id="GO:0071555">
    <property type="term" value="P:cell wall organization"/>
    <property type="evidence" value="ECO:0007669"/>
    <property type="project" value="UniProtKB-UniRule"/>
</dbReference>
<dbReference type="GO" id="GO:0016740">
    <property type="term" value="F:transferase activity"/>
    <property type="evidence" value="ECO:0007669"/>
    <property type="project" value="UniProtKB-KW"/>
</dbReference>
<protein>
    <recommendedName>
        <fullName evidence="13">L,D-TPase catalytic domain-containing protein</fullName>
    </recommendedName>
</protein>
<evidence type="ECO:0000256" key="9">
    <source>
        <dbReference type="PIRSR" id="PIRSR618044-1"/>
    </source>
</evidence>
<keyword evidence="7 11" id="KW-0573">Peptidoglycan synthesis</keyword>
<dbReference type="InterPro" id="IPR018044">
    <property type="entry name" value="Peptidase_S11"/>
</dbReference>
<proteinExistence type="inferred from homology"/>
<dbReference type="GO" id="GO:0009002">
    <property type="term" value="F:serine-type D-Ala-D-Ala carboxypeptidase activity"/>
    <property type="evidence" value="ECO:0007669"/>
    <property type="project" value="InterPro"/>
</dbReference>
<comment type="similarity">
    <text evidence="2 12">Belongs to the peptidase S11 family.</text>
</comment>
<evidence type="ECO:0000256" key="2">
    <source>
        <dbReference type="ARBA" id="ARBA00007164"/>
    </source>
</evidence>
<evidence type="ECO:0000256" key="12">
    <source>
        <dbReference type="RuleBase" id="RU004016"/>
    </source>
</evidence>
<dbReference type="Proteomes" id="UP000230055">
    <property type="component" value="Unassembled WGS sequence"/>
</dbReference>
<dbReference type="UniPathway" id="UPA00219"/>
<feature type="active site" evidence="9">
    <location>
        <position position="289"/>
    </location>
</feature>
<evidence type="ECO:0000313" key="14">
    <source>
        <dbReference type="EMBL" id="PIY90914.1"/>
    </source>
</evidence>
<keyword evidence="5" id="KW-0378">Hydrolase</keyword>
<evidence type="ECO:0000256" key="10">
    <source>
        <dbReference type="PIRSR" id="PIRSR618044-2"/>
    </source>
</evidence>
<evidence type="ECO:0000256" key="5">
    <source>
        <dbReference type="ARBA" id="ARBA00022801"/>
    </source>
</evidence>
<dbReference type="InterPro" id="IPR012338">
    <property type="entry name" value="Beta-lactam/transpept-like"/>
</dbReference>
<dbReference type="Pfam" id="PF03734">
    <property type="entry name" value="YkuD"/>
    <property type="match status" value="1"/>
</dbReference>
<feature type="active site" description="Proton donor/acceptor" evidence="11">
    <location>
        <position position="143"/>
    </location>
</feature>
<dbReference type="Pfam" id="PF00768">
    <property type="entry name" value="Peptidase_S11"/>
    <property type="match status" value="1"/>
</dbReference>
<feature type="domain" description="L,D-TPase catalytic" evidence="13">
    <location>
        <begin position="70"/>
        <end position="186"/>
    </location>
</feature>
<name>A0A2M7R7Y7_9BACT</name>
<keyword evidence="6 11" id="KW-0133">Cell shape</keyword>
<keyword evidence="4" id="KW-0732">Signal</keyword>
<dbReference type="GO" id="GO:0008360">
    <property type="term" value="P:regulation of cell shape"/>
    <property type="evidence" value="ECO:0007669"/>
    <property type="project" value="UniProtKB-UniRule"/>
</dbReference>
<comment type="caution">
    <text evidence="14">The sequence shown here is derived from an EMBL/GenBank/DDBJ whole genome shotgun (WGS) entry which is preliminary data.</text>
</comment>
<accession>A0A2M7R7Y7</accession>
<evidence type="ECO:0000256" key="6">
    <source>
        <dbReference type="ARBA" id="ARBA00022960"/>
    </source>
</evidence>
<evidence type="ECO:0000313" key="15">
    <source>
        <dbReference type="Proteomes" id="UP000230055"/>
    </source>
</evidence>
<dbReference type="PROSITE" id="PS52029">
    <property type="entry name" value="LD_TPASE"/>
    <property type="match status" value="1"/>
</dbReference>
<dbReference type="PANTHER" id="PTHR21581:SF6">
    <property type="entry name" value="TRAFFICKING PROTEIN PARTICLE COMPLEX SUBUNIT 12"/>
    <property type="match status" value="1"/>
</dbReference>
<dbReference type="Gene3D" id="3.40.710.10">
    <property type="entry name" value="DD-peptidase/beta-lactamase superfamily"/>
    <property type="match status" value="1"/>
</dbReference>
<evidence type="ECO:0000256" key="3">
    <source>
        <dbReference type="ARBA" id="ARBA00022679"/>
    </source>
</evidence>